<dbReference type="Pfam" id="PF00027">
    <property type="entry name" value="cNMP_binding"/>
    <property type="match status" value="1"/>
</dbReference>
<dbReference type="GO" id="GO:0003677">
    <property type="term" value="F:DNA binding"/>
    <property type="evidence" value="ECO:0007669"/>
    <property type="project" value="UniProtKB-KW"/>
</dbReference>
<evidence type="ECO:0000256" key="2">
    <source>
        <dbReference type="ARBA" id="ARBA00023125"/>
    </source>
</evidence>
<dbReference type="InterPro" id="IPR000595">
    <property type="entry name" value="cNMP-bd_dom"/>
</dbReference>
<evidence type="ECO:0000313" key="7">
    <source>
        <dbReference type="Proteomes" id="UP000824239"/>
    </source>
</evidence>
<reference evidence="6" key="2">
    <citation type="journal article" date="2021" name="PeerJ">
        <title>Extensive microbial diversity within the chicken gut microbiome revealed by metagenomics and culture.</title>
        <authorList>
            <person name="Gilroy R."/>
            <person name="Ravi A."/>
            <person name="Getino M."/>
            <person name="Pursley I."/>
            <person name="Horton D.L."/>
            <person name="Alikhan N.F."/>
            <person name="Baker D."/>
            <person name="Gharbi K."/>
            <person name="Hall N."/>
            <person name="Watson M."/>
            <person name="Adriaenssens E.M."/>
            <person name="Foster-Nyarko E."/>
            <person name="Jarju S."/>
            <person name="Secka A."/>
            <person name="Antonio M."/>
            <person name="Oren A."/>
            <person name="Chaudhuri R.R."/>
            <person name="La Ragione R."/>
            <person name="Hildebrand F."/>
            <person name="Pallen M.J."/>
        </authorList>
    </citation>
    <scope>NUCLEOTIDE SEQUENCE</scope>
    <source>
        <strain evidence="6">ChiBcec15-4380</strain>
    </source>
</reference>
<dbReference type="SUPFAM" id="SSF51206">
    <property type="entry name" value="cAMP-binding domain-like"/>
    <property type="match status" value="1"/>
</dbReference>
<protein>
    <submittedName>
        <fullName evidence="6">Crp/Fnr family transcriptional regulator</fullName>
    </submittedName>
</protein>
<dbReference type="InterPro" id="IPR036390">
    <property type="entry name" value="WH_DNA-bd_sf"/>
</dbReference>
<dbReference type="GO" id="GO:0005829">
    <property type="term" value="C:cytosol"/>
    <property type="evidence" value="ECO:0007669"/>
    <property type="project" value="TreeGrafter"/>
</dbReference>
<dbReference type="PANTHER" id="PTHR24567">
    <property type="entry name" value="CRP FAMILY TRANSCRIPTIONAL REGULATORY PROTEIN"/>
    <property type="match status" value="1"/>
</dbReference>
<dbReference type="InterPro" id="IPR050397">
    <property type="entry name" value="Env_Response_Regulators"/>
</dbReference>
<dbReference type="EMBL" id="DVHE01000039">
    <property type="protein sequence ID" value="HIR50563.1"/>
    <property type="molecule type" value="Genomic_DNA"/>
</dbReference>
<keyword evidence="1" id="KW-0805">Transcription regulation</keyword>
<dbReference type="SMART" id="SM00419">
    <property type="entry name" value="HTH_CRP"/>
    <property type="match status" value="1"/>
</dbReference>
<dbReference type="InterPro" id="IPR012318">
    <property type="entry name" value="HTH_CRP"/>
</dbReference>
<evidence type="ECO:0000259" key="4">
    <source>
        <dbReference type="PROSITE" id="PS50042"/>
    </source>
</evidence>
<proteinExistence type="predicted"/>
<dbReference type="Pfam" id="PF13545">
    <property type="entry name" value="HTH_Crp_2"/>
    <property type="match status" value="1"/>
</dbReference>
<dbReference type="Proteomes" id="UP000824239">
    <property type="component" value="Unassembled WGS sequence"/>
</dbReference>
<dbReference type="PRINTS" id="PR00034">
    <property type="entry name" value="HTHCRP"/>
</dbReference>
<dbReference type="SUPFAM" id="SSF46785">
    <property type="entry name" value="Winged helix' DNA-binding domain"/>
    <property type="match status" value="1"/>
</dbReference>
<dbReference type="AlphaFoldDB" id="A0A9D1DH86"/>
<organism evidence="6 7">
    <name type="scientific">Candidatus Avoscillospira avicola</name>
    <dbReference type="NCBI Taxonomy" id="2840706"/>
    <lineage>
        <taxon>Bacteria</taxon>
        <taxon>Bacillati</taxon>
        <taxon>Bacillota</taxon>
        <taxon>Clostridia</taxon>
        <taxon>Eubacteriales</taxon>
        <taxon>Oscillospiraceae</taxon>
        <taxon>Oscillospiraceae incertae sedis</taxon>
        <taxon>Candidatus Avoscillospira</taxon>
    </lineage>
</organism>
<evidence type="ECO:0000256" key="1">
    <source>
        <dbReference type="ARBA" id="ARBA00023015"/>
    </source>
</evidence>
<dbReference type="PROSITE" id="PS51063">
    <property type="entry name" value="HTH_CRP_2"/>
    <property type="match status" value="1"/>
</dbReference>
<evidence type="ECO:0000256" key="3">
    <source>
        <dbReference type="ARBA" id="ARBA00023163"/>
    </source>
</evidence>
<dbReference type="Gene3D" id="2.60.120.10">
    <property type="entry name" value="Jelly Rolls"/>
    <property type="match status" value="1"/>
</dbReference>
<dbReference type="PROSITE" id="PS50042">
    <property type="entry name" value="CNMP_BINDING_3"/>
    <property type="match status" value="1"/>
</dbReference>
<reference evidence="6" key="1">
    <citation type="submission" date="2020-10" db="EMBL/GenBank/DDBJ databases">
        <authorList>
            <person name="Gilroy R."/>
        </authorList>
    </citation>
    <scope>NUCLEOTIDE SEQUENCE</scope>
    <source>
        <strain evidence="6">ChiBcec15-4380</strain>
    </source>
</reference>
<comment type="caution">
    <text evidence="6">The sequence shown here is derived from an EMBL/GenBank/DDBJ whole genome shotgun (WGS) entry which is preliminary data.</text>
</comment>
<feature type="domain" description="HTH crp-type" evidence="5">
    <location>
        <begin position="150"/>
        <end position="218"/>
    </location>
</feature>
<evidence type="ECO:0000259" key="5">
    <source>
        <dbReference type="PROSITE" id="PS51063"/>
    </source>
</evidence>
<dbReference type="InterPro" id="IPR014710">
    <property type="entry name" value="RmlC-like_jellyroll"/>
</dbReference>
<keyword evidence="2" id="KW-0238">DNA-binding</keyword>
<dbReference type="PANTHER" id="PTHR24567:SF58">
    <property type="entry name" value="CYCLIC AMP-BINDING REGULATORY PROTEIN"/>
    <property type="match status" value="1"/>
</dbReference>
<dbReference type="InterPro" id="IPR018490">
    <property type="entry name" value="cNMP-bd_dom_sf"/>
</dbReference>
<keyword evidence="3" id="KW-0804">Transcription</keyword>
<gene>
    <name evidence="6" type="ORF">IAA53_04645</name>
</gene>
<dbReference type="CDD" id="cd00038">
    <property type="entry name" value="CAP_ED"/>
    <property type="match status" value="1"/>
</dbReference>
<evidence type="ECO:0000313" key="6">
    <source>
        <dbReference type="EMBL" id="HIR50563.1"/>
    </source>
</evidence>
<sequence>MSQSVQIPLFQGIDPADLERLLGCLGAARRRYRKGDVILAEGSPTTWVGVVLAGRVLMEKSDIFGGNTLLGSAGPGAVFAEAYACLPEEPLQISVTAAEETTVLFLQVGKVLAACPRQCPFHTALIRNLLAISAQKNLQLSRRILHTQSKSIRGRLLSYFSEQVKAAGGSRFTIPYTRQQLADYLGVDRSALSATLSKMQQEGLIRYRRNEFEVVQPGKMP</sequence>
<feature type="domain" description="Cyclic nucleotide-binding" evidence="4">
    <location>
        <begin position="9"/>
        <end position="106"/>
    </location>
</feature>
<dbReference type="SMART" id="SM00100">
    <property type="entry name" value="cNMP"/>
    <property type="match status" value="1"/>
</dbReference>
<name>A0A9D1DH86_9FIRM</name>
<accession>A0A9D1DH86</accession>
<dbReference type="GO" id="GO:0003700">
    <property type="term" value="F:DNA-binding transcription factor activity"/>
    <property type="evidence" value="ECO:0007669"/>
    <property type="project" value="TreeGrafter"/>
</dbReference>